<gene>
    <name evidence="1" type="ORF">H9777_01620</name>
</gene>
<comment type="caution">
    <text evidence="1">The sequence shown here is derived from an EMBL/GenBank/DDBJ whole genome shotgun (WGS) entry which is preliminary data.</text>
</comment>
<reference evidence="1" key="1">
    <citation type="journal article" date="2021" name="PeerJ">
        <title>Extensive microbial diversity within the chicken gut microbiome revealed by metagenomics and culture.</title>
        <authorList>
            <person name="Gilroy R."/>
            <person name="Ravi A."/>
            <person name="Getino M."/>
            <person name="Pursley I."/>
            <person name="Horton D.L."/>
            <person name="Alikhan N.F."/>
            <person name="Baker D."/>
            <person name="Gharbi K."/>
            <person name="Hall N."/>
            <person name="Watson M."/>
            <person name="Adriaenssens E.M."/>
            <person name="Foster-Nyarko E."/>
            <person name="Jarju S."/>
            <person name="Secka A."/>
            <person name="Antonio M."/>
            <person name="Oren A."/>
            <person name="Chaudhuri R.R."/>
            <person name="La Ragione R."/>
            <person name="Hildebrand F."/>
            <person name="Pallen M.J."/>
        </authorList>
    </citation>
    <scope>NUCLEOTIDE SEQUENCE</scope>
    <source>
        <strain evidence="1">G4-2901</strain>
    </source>
</reference>
<accession>A0A948WVV5</accession>
<dbReference type="EMBL" id="JAHLFW010000014">
    <property type="protein sequence ID" value="MBU3837030.1"/>
    <property type="molecule type" value="Genomic_DNA"/>
</dbReference>
<evidence type="ECO:0000313" key="2">
    <source>
        <dbReference type="Proteomes" id="UP000783796"/>
    </source>
</evidence>
<proteinExistence type="predicted"/>
<dbReference type="AlphaFoldDB" id="A0A948WVV5"/>
<protein>
    <submittedName>
        <fullName evidence="1">Uncharacterized protein</fullName>
    </submittedName>
</protein>
<dbReference type="Proteomes" id="UP000783796">
    <property type="component" value="Unassembled WGS sequence"/>
</dbReference>
<sequence>MKYKGKSVEIIGSKTLFGKDTVWIHILEDNTFVQVLRSDLEDDITDDLLVSDSF</sequence>
<evidence type="ECO:0000313" key="1">
    <source>
        <dbReference type="EMBL" id="MBU3837030.1"/>
    </source>
</evidence>
<organism evidence="1 2">
    <name type="scientific">Candidatus Phocaeicola faecigallinarum</name>
    <dbReference type="NCBI Taxonomy" id="2838732"/>
    <lineage>
        <taxon>Bacteria</taxon>
        <taxon>Pseudomonadati</taxon>
        <taxon>Bacteroidota</taxon>
        <taxon>Bacteroidia</taxon>
        <taxon>Bacteroidales</taxon>
        <taxon>Bacteroidaceae</taxon>
        <taxon>Phocaeicola</taxon>
    </lineage>
</organism>
<name>A0A948WVV5_9BACT</name>
<reference evidence="1" key="2">
    <citation type="submission" date="2021-04" db="EMBL/GenBank/DDBJ databases">
        <authorList>
            <person name="Gilroy R."/>
        </authorList>
    </citation>
    <scope>NUCLEOTIDE SEQUENCE</scope>
    <source>
        <strain evidence="1">G4-2901</strain>
    </source>
</reference>